<feature type="non-terminal residue" evidence="1">
    <location>
        <position position="1"/>
    </location>
</feature>
<gene>
    <name evidence="1" type="ORF">SARC_16284</name>
</gene>
<dbReference type="OrthoDB" id="270624at2759"/>
<evidence type="ECO:0000313" key="2">
    <source>
        <dbReference type="Proteomes" id="UP000054560"/>
    </source>
</evidence>
<dbReference type="InterPro" id="IPR044285">
    <property type="entry name" value="PWP1"/>
</dbReference>
<dbReference type="GO" id="GO:0006364">
    <property type="term" value="P:rRNA processing"/>
    <property type="evidence" value="ECO:0007669"/>
    <property type="project" value="InterPro"/>
</dbReference>
<dbReference type="AlphaFoldDB" id="A0A0L0F3J8"/>
<dbReference type="PANTHER" id="PTHR14091:SF0">
    <property type="entry name" value="PERIODIC TRYPTOPHAN PROTEIN 1 HOMOLOG"/>
    <property type="match status" value="1"/>
</dbReference>
<proteinExistence type="predicted"/>
<protein>
    <submittedName>
        <fullName evidence="1">Uncharacterized protein</fullName>
    </submittedName>
</protein>
<reference evidence="1 2" key="1">
    <citation type="submission" date="2011-02" db="EMBL/GenBank/DDBJ databases">
        <title>The Genome Sequence of Sphaeroforma arctica JP610.</title>
        <authorList>
            <consortium name="The Broad Institute Genome Sequencing Platform"/>
            <person name="Russ C."/>
            <person name="Cuomo C."/>
            <person name="Young S.K."/>
            <person name="Zeng Q."/>
            <person name="Gargeya S."/>
            <person name="Alvarado L."/>
            <person name="Berlin A."/>
            <person name="Chapman S.B."/>
            <person name="Chen Z."/>
            <person name="Freedman E."/>
            <person name="Gellesch M."/>
            <person name="Goldberg J."/>
            <person name="Griggs A."/>
            <person name="Gujja S."/>
            <person name="Heilman E."/>
            <person name="Heiman D."/>
            <person name="Howarth C."/>
            <person name="Mehta T."/>
            <person name="Neiman D."/>
            <person name="Pearson M."/>
            <person name="Roberts A."/>
            <person name="Saif S."/>
            <person name="Shea T."/>
            <person name="Shenoy N."/>
            <person name="Sisk P."/>
            <person name="Stolte C."/>
            <person name="Sykes S."/>
            <person name="White J."/>
            <person name="Yandava C."/>
            <person name="Burger G."/>
            <person name="Gray M.W."/>
            <person name="Holland P.W.H."/>
            <person name="King N."/>
            <person name="Lang F.B.F."/>
            <person name="Roger A.J."/>
            <person name="Ruiz-Trillo I."/>
            <person name="Haas B."/>
            <person name="Nusbaum C."/>
            <person name="Birren B."/>
        </authorList>
    </citation>
    <scope>NUCLEOTIDE SEQUENCE [LARGE SCALE GENOMIC DNA]</scope>
    <source>
        <strain evidence="1 2">JP610</strain>
    </source>
</reference>
<dbReference type="PANTHER" id="PTHR14091">
    <property type="entry name" value="PERIODIC TRYPTOPHAN PROTEIN 1"/>
    <property type="match status" value="1"/>
</dbReference>
<dbReference type="Proteomes" id="UP000054560">
    <property type="component" value="Unassembled WGS sequence"/>
</dbReference>
<dbReference type="GeneID" id="25916788"/>
<dbReference type="GO" id="GO:0005634">
    <property type="term" value="C:nucleus"/>
    <property type="evidence" value="ECO:0007669"/>
    <property type="project" value="TreeGrafter"/>
</dbReference>
<dbReference type="EMBL" id="KQ249341">
    <property type="protein sequence ID" value="KNC71179.1"/>
    <property type="molecule type" value="Genomic_DNA"/>
</dbReference>
<dbReference type="RefSeq" id="XP_014145081.1">
    <property type="nucleotide sequence ID" value="XM_014289606.1"/>
</dbReference>
<sequence length="72" mass="8030">LDYDPADPETKGNYLAVGTMLPQIEVWDLDVVDAIEAVCVLGQVPEVEKVVKKSKKKGKNGTFRDDVYRTAY</sequence>
<evidence type="ECO:0000313" key="1">
    <source>
        <dbReference type="EMBL" id="KNC71179.1"/>
    </source>
</evidence>
<name>A0A0L0F3J8_9EUKA</name>
<dbReference type="STRING" id="667725.A0A0L0F3J8"/>
<accession>A0A0L0F3J8</accession>
<keyword evidence="2" id="KW-1185">Reference proteome</keyword>
<organism evidence="1 2">
    <name type="scientific">Sphaeroforma arctica JP610</name>
    <dbReference type="NCBI Taxonomy" id="667725"/>
    <lineage>
        <taxon>Eukaryota</taxon>
        <taxon>Ichthyosporea</taxon>
        <taxon>Ichthyophonida</taxon>
        <taxon>Sphaeroforma</taxon>
    </lineage>
</organism>